<dbReference type="SMART" id="SM00671">
    <property type="entry name" value="SEL1"/>
    <property type="match status" value="1"/>
</dbReference>
<dbReference type="Pfam" id="PF08238">
    <property type="entry name" value="Sel1"/>
    <property type="match status" value="1"/>
</dbReference>
<dbReference type="SUPFAM" id="SSF81901">
    <property type="entry name" value="HCP-like"/>
    <property type="match status" value="1"/>
</dbReference>
<proteinExistence type="predicted"/>
<sequence length="128" mass="14644">MFTHILQRIGTYAKLKFQPFTQNPNSPPRTVQSLHSVQQYLGQKSCVTSTDIQLQDSETRNVMWHALRSALRGDKNAQYQMGIFYLHGQLGLDRNYSHAEKWLDQAAHQGHSAAKHELEDAYAQLAFS</sequence>
<keyword evidence="2" id="KW-1185">Reference proteome</keyword>
<dbReference type="EMBL" id="SLVJ01000003">
    <property type="protein sequence ID" value="TCM69101.1"/>
    <property type="molecule type" value="Genomic_DNA"/>
</dbReference>
<dbReference type="InterPro" id="IPR006597">
    <property type="entry name" value="Sel1-like"/>
</dbReference>
<protein>
    <submittedName>
        <fullName evidence="1">Sel1 repeat-containing protein</fullName>
    </submittedName>
</protein>
<dbReference type="AlphaFoldDB" id="A0A4R1Y0S1"/>
<organism evidence="1 2">
    <name type="scientific">Acinetobacter calcoaceticus</name>
    <dbReference type="NCBI Taxonomy" id="471"/>
    <lineage>
        <taxon>Bacteria</taxon>
        <taxon>Pseudomonadati</taxon>
        <taxon>Pseudomonadota</taxon>
        <taxon>Gammaproteobacteria</taxon>
        <taxon>Moraxellales</taxon>
        <taxon>Moraxellaceae</taxon>
        <taxon>Acinetobacter</taxon>
        <taxon>Acinetobacter calcoaceticus/baumannii complex</taxon>
    </lineage>
</organism>
<comment type="caution">
    <text evidence="1">The sequence shown here is derived from an EMBL/GenBank/DDBJ whole genome shotgun (WGS) entry which is preliminary data.</text>
</comment>
<evidence type="ECO:0000313" key="1">
    <source>
        <dbReference type="EMBL" id="TCM69101.1"/>
    </source>
</evidence>
<dbReference type="OrthoDB" id="6691782at2"/>
<accession>A0A4R1Y0S1</accession>
<reference evidence="1 2" key="1">
    <citation type="submission" date="2019-03" db="EMBL/GenBank/DDBJ databases">
        <title>Genomic analyses of the natural microbiome of Caenorhabditis elegans.</title>
        <authorList>
            <person name="Samuel B."/>
        </authorList>
    </citation>
    <scope>NUCLEOTIDE SEQUENCE [LARGE SCALE GENOMIC DNA]</scope>
    <source>
        <strain evidence="1 2">JUb89</strain>
    </source>
</reference>
<dbReference type="InterPro" id="IPR011990">
    <property type="entry name" value="TPR-like_helical_dom_sf"/>
</dbReference>
<name>A0A4R1Y0S1_ACICA</name>
<dbReference type="Gene3D" id="1.25.40.10">
    <property type="entry name" value="Tetratricopeptide repeat domain"/>
    <property type="match status" value="1"/>
</dbReference>
<dbReference type="Proteomes" id="UP000294963">
    <property type="component" value="Unassembled WGS sequence"/>
</dbReference>
<gene>
    <name evidence="1" type="ORF">EC844_10344</name>
</gene>
<evidence type="ECO:0000313" key="2">
    <source>
        <dbReference type="Proteomes" id="UP000294963"/>
    </source>
</evidence>